<protein>
    <recommendedName>
        <fullName evidence="3 4">Protein NrdI</fullName>
    </recommendedName>
</protein>
<accession>A0ABY6FNZ8</accession>
<dbReference type="SUPFAM" id="SSF52218">
    <property type="entry name" value="Flavoproteins"/>
    <property type="match status" value="1"/>
</dbReference>
<dbReference type="Pfam" id="PF07972">
    <property type="entry name" value="Flavodoxin_NdrI"/>
    <property type="match status" value="1"/>
</dbReference>
<evidence type="ECO:0000313" key="7">
    <source>
        <dbReference type="Proteomes" id="UP001063368"/>
    </source>
</evidence>
<dbReference type="InterPro" id="IPR020852">
    <property type="entry name" value="RNR_Ib_NrdI_bac"/>
</dbReference>
<dbReference type="HAMAP" id="MF_00128">
    <property type="entry name" value="NrdI"/>
    <property type="match status" value="1"/>
</dbReference>
<feature type="region of interest" description="Disordered" evidence="5">
    <location>
        <begin position="14"/>
        <end position="36"/>
    </location>
</feature>
<dbReference type="RefSeq" id="WP_263126965.1">
    <property type="nucleotide sequence ID" value="NZ_CP106856.1"/>
</dbReference>
<comment type="similarity">
    <text evidence="2 4">Belongs to the NrdI family.</text>
</comment>
<reference evidence="6" key="1">
    <citation type="submission" date="2022-09" db="EMBL/GenBank/DDBJ databases">
        <authorList>
            <person name="Li D."/>
            <person name="Cheng J."/>
            <person name="Li Y."/>
        </authorList>
    </citation>
    <scope>NUCLEOTIDE SEQUENCE</scope>
    <source>
        <strain evidence="6">DL</strain>
    </source>
</reference>
<evidence type="ECO:0000256" key="2">
    <source>
        <dbReference type="ARBA" id="ARBA00009942"/>
    </source>
</evidence>
<dbReference type="Gene3D" id="3.40.50.360">
    <property type="match status" value="1"/>
</dbReference>
<evidence type="ECO:0000256" key="1">
    <source>
        <dbReference type="ARBA" id="ARBA00003999"/>
    </source>
</evidence>
<gene>
    <name evidence="4 6" type="primary">nrdI</name>
    <name evidence="6" type="ORF">N9A08_09400</name>
</gene>
<evidence type="ECO:0000256" key="3">
    <source>
        <dbReference type="ARBA" id="ARBA00020129"/>
    </source>
</evidence>
<dbReference type="PANTHER" id="PTHR37297">
    <property type="entry name" value="PROTEIN NRDI"/>
    <property type="match status" value="1"/>
</dbReference>
<dbReference type="Proteomes" id="UP001063368">
    <property type="component" value="Chromosome"/>
</dbReference>
<evidence type="ECO:0000313" key="6">
    <source>
        <dbReference type="EMBL" id="UYB34872.1"/>
    </source>
</evidence>
<comment type="function">
    <text evidence="1 4">Probably involved in ribonucleotide reductase function.</text>
</comment>
<dbReference type="InterPro" id="IPR004465">
    <property type="entry name" value="RNR_NrdI"/>
</dbReference>
<keyword evidence="7" id="KW-1185">Reference proteome</keyword>
<organism evidence="6 7">
    <name type="scientific">Arthrobacter koreensis</name>
    <dbReference type="NCBI Taxonomy" id="199136"/>
    <lineage>
        <taxon>Bacteria</taxon>
        <taxon>Bacillati</taxon>
        <taxon>Actinomycetota</taxon>
        <taxon>Actinomycetes</taxon>
        <taxon>Micrococcales</taxon>
        <taxon>Micrococcaceae</taxon>
        <taxon>Arthrobacter</taxon>
    </lineage>
</organism>
<evidence type="ECO:0000256" key="4">
    <source>
        <dbReference type="HAMAP-Rule" id="MF_00128"/>
    </source>
</evidence>
<name>A0ABY6FNZ8_9MICC</name>
<dbReference type="EMBL" id="CP106856">
    <property type="protein sequence ID" value="UYB34872.1"/>
    <property type="molecule type" value="Genomic_DNA"/>
</dbReference>
<dbReference type="PANTHER" id="PTHR37297:SF1">
    <property type="entry name" value="PROTEIN NRDI"/>
    <property type="match status" value="1"/>
</dbReference>
<sequence length="182" mass="19058">MTLGTVIPGAGAASGSGRLHVPGRSAGNADSPEPNPVTDADLVYFTSASGYTGRFAAKLNRPSARIPLLTSAPTLLARRPYVLLLPTYGGTAAQPGAAAKGAVPKQVIKFLNVESNRELIRGVIGAGNTNFGENYCLAADIISAKCKVPVLYRFELMGTSEDAATVNQGLEEFWTHQSRKPA</sequence>
<evidence type="ECO:0000256" key="5">
    <source>
        <dbReference type="SAM" id="MobiDB-lite"/>
    </source>
</evidence>
<proteinExistence type="inferred from homology"/>
<dbReference type="NCBIfam" id="TIGR00333">
    <property type="entry name" value="nrdI"/>
    <property type="match status" value="1"/>
</dbReference>
<dbReference type="InterPro" id="IPR029039">
    <property type="entry name" value="Flavoprotein-like_sf"/>
</dbReference>